<dbReference type="Gene3D" id="2.160.20.110">
    <property type="match status" value="2"/>
</dbReference>
<protein>
    <recommendedName>
        <fullName evidence="1">Fibronectin type-III domain-containing protein</fullName>
    </recommendedName>
</protein>
<dbReference type="Gene3D" id="2.60.120.200">
    <property type="match status" value="2"/>
</dbReference>
<name>A0A928BUF0_XYLRU</name>
<dbReference type="SUPFAM" id="SSF49899">
    <property type="entry name" value="Concanavalin A-like lectins/glucanases"/>
    <property type="match status" value="2"/>
</dbReference>
<evidence type="ECO:0000313" key="3">
    <source>
        <dbReference type="Proteomes" id="UP000763088"/>
    </source>
</evidence>
<dbReference type="InterPro" id="IPR013783">
    <property type="entry name" value="Ig-like_fold"/>
</dbReference>
<dbReference type="EMBL" id="SUYD01000008">
    <property type="protein sequence ID" value="MBE6266287.1"/>
    <property type="molecule type" value="Genomic_DNA"/>
</dbReference>
<dbReference type="InterPro" id="IPR013320">
    <property type="entry name" value="ConA-like_dom_sf"/>
</dbReference>
<dbReference type="PROSITE" id="PS50853">
    <property type="entry name" value="FN3"/>
    <property type="match status" value="1"/>
</dbReference>
<dbReference type="InterPro" id="IPR003961">
    <property type="entry name" value="FN3_dom"/>
</dbReference>
<dbReference type="GO" id="GO:0004553">
    <property type="term" value="F:hydrolase activity, hydrolyzing O-glycosyl compounds"/>
    <property type="evidence" value="ECO:0007669"/>
    <property type="project" value="UniProtKB-ARBA"/>
</dbReference>
<dbReference type="GO" id="GO:0005975">
    <property type="term" value="P:carbohydrate metabolic process"/>
    <property type="evidence" value="ECO:0007669"/>
    <property type="project" value="UniProtKB-ARBA"/>
</dbReference>
<sequence>MKQSINLLQGRPWLLLAVLFAWLLPQKAAAERFVEKKYQYMVMLNGANTIRIKAPVYDEDLDDHWVCNGNLYVSWTDAEGTHKKSLIHFGFNYGSTGIGIEQIEGSHDNSDNTLPIFFGTELGGSLEITQGNSANRFTLKSTDGELTRTIYENNDGETYEFSAIWRVPYDMLGKHLKFEWGIMIDYTSGKDYELKDMTAVEIDVPNAQDQITPQVTQATMSYSNEGMLEIPWFMASEKMTKAHYEYTDQYGKTQKVNLQTKNTSDVIYLDATVPHNDFRVVVSYKDNLDNDIENVSSAVQDLPIIHAPHGLTVRPLGDIKSKMELTWRLSHKNINDLSTTDQFVVQRSLTGLEQDFEEIGMVMYAQGITSDSVYTFVDSTLVSAIAEGHLKYGGTLENLTYRVRRAMTENWGWEKNNCATRASYTLDDLHLLRVINYTADWQDKAAYTVRVSWQYAEEHGAVWDDRAQMILRVIMKNRDGAVVDTVRYVLSNNERQQRYKDVTFYRPCVDYDIDFVVERDESPLNLLENLTQAFFPIRTAQDWHDFAVKINNAKNTENINARLYADIEVSEHVGVDPGAYYRGIFDGNGHTVTFNKSDWTEEYMAPFRYVGNATFRSLHTAGTISSSNKYVGGLIANVLEGSSVYIENCRSSVTLTTSYDGASDNGGFVGRVSGANVTFKNCKFDGSFEGEKCYENGGFIGWVAPKSNITIDNCLFTPEKFNTKVSKCATWACVDTSSDANINLTLTNSHATTEFTDQIKTMVIDGKTFMVIHDNADWLKFKAKVEEDASTNGILAGDFTTVDTGSWNNYFSGIFDGNGHTITINVDMGSTENVALFRNVKDCTIKNLHVKGSIKGAIHTAGLIGNATVSSGEKRNKVNNCRVSVNITSTGWFAGGIIGRGNYTDVKDCLFDGTIECTQNKTGTSTEWWGGVIYGFVDGDLTAGVQYCLDNGEFVGSFEHRGMNYKPWIEWGNGENTWCHDNYSYNDLTGSKGATSVGSLSASDLVDKLGSANWQVVGDKVVPKMFTTEIIGIVTHPLSDFEAYYVDGWTKEESTINPTTETTEARTYPEKKTPTLPTFYHASNGKIDKTLITTTRQSSVLLAWNTDGNPIDFFTVLRRVKDEGDDAWKVVATDLTDLSYEDKTVSKLTTYEYKVRAVNQCEVRDSTETDVKVGECKHTGRVEGYVRFNDGTGVPDVRVNANFNGTTVKYDTTDESGHYVIDELSYNDSTSVEYKVKVVGESGLEFEAGVDTYSITFDANSNDETVHEFTITNGRRFSGYVMYDGTSIPVKGVNFLVNGHRIHNAKGGYVESDYDGSFSFRVRNGDNTIQTVMDKHKFTNGGWYKNSTPQNITNDVSGIYFYDSTMVKLTGRIVGGTEQGQKPLGNNLSKNNLGDSLTVVFTLEGDNTSWLVYDNLNPNRTEREEVVRHPKNGDKHYTTVKTQRKRMEVTPDPTTGEYLLKLPPVRWKVEQVYCKGYPTLFQEGQVSEVIDLTDCLDEKDTTYVGTYTDVDKNSVYQPTMKYHAIYNRIYRAPVEVGYTQVGYDDFSYFGDRSYTASNLAGQQSVVPLAYKNPVDTTQALYTFNYPVFSLERRYGIRLQVGERYPYNNDMMSGNVDIVPLDGGKAYMQNGMKANSVKVVQELDSLGQTVFTVTADQVTKLLTGLGALKTVTFTVERDGTTYEAEPLYGYVLNTFPLGSGRDIMTEGQPILFDILRDPPGAYSTASLARGATINYSYMMNLSLASGPVLSMTIGQKQETFLGTVQGSATGGALSGTTTGWTSIADNGAATVQDFVFTMQGTKAYSYSMVLSNAVSTSGDPSMVGADADLYIGTVQNVTVQPMSTIRALPDSMYNEIKSQLSLGQVNSDGMLSKYLQYGDLVEIAEGETIGKDGKKEKFHLVRDVSLGYGPKLQSNFIYSQKQLVTQIIPAKAKEIASLMYIGTKEKAQAIADSTHKAVYWSLREVTDPAFGVVNSKVVPGHAYNTKLDEAEDGINYLVVLPTGADESKFTDEVEEKWQIIYAWTKMITQNEREKLTATDLVNNYDIAGAAGVNYSETYDANFSENTMQYFPFGVQPDYFETKAVSGSWMAAVNVGSTALSVVAAVLESLAKVNPTTKTAPGANWIKENDNGEKSTNIEFKGLLFHWALLPVVSMTTYGTRGETKAYNRTEAFTIACDPQSHLNVDVYRVKPYDTSRSSTKIKATDVFTNYNFYEISEKDLERLSGRMSGGQLEVDGPRSFVYRTRGGSTQNPWEDKRVSQLYSPGTVIDERTLKIVNPKISLDKQSVSGVGIDDAAQFTVVLSNESEKPEATEGLTVLQLFAVDQANPNGAKISVNGQALTTGGMTVTVIPGVPTTLTMEVRAGKGFDYEGLTIGVMSPTDAVNTKELVSFDVHFLHEAGGVSIAAPGDKWVLNTSAQQDSKRGWYIPVTINGFDRHQHNFDHIEFQYKESQRGDEAWTNLCSFYCDSTLMANANGVREMMPDNGNIVTQFYGEGWVIERTYDLRAVVFCRNGNDFLTKSSRVVSGIKDTRRPQLFGTPEPKSGLLTAGDDIVFNFSEDIEYNYLSAITNFEVKGEVNNNSLSEMVSVQFDGATASVESEAKRNFSNKNLTIDMMVKPAETGRDMPLFSHGTNGQKLQLWLTSDFKLKAVVNEQAFVSDTVIGKNAFRQVAVSINQTDSTLTMFNGGLEIGRHKLSSLYSGVGTLIFGRTNEADRSESQYYQGRMMEARLWYSAMDGGLIGSTYGGHHLTGYEKDLVDYYPMNEGSGNYAIDHTQGANAKLIGASWAIPRGISLHLEKEDKGVLLNKNAMNRTAEQDYTLMFWFKTDANGRGTLLSNGRGLREDNGAVNQFHIGFEADKLKYRSNGFEIEVPGNWSDGKWHHYAMTVNRGRSVANIYMDKEQVTTFETDTLGGISGGYPLIGASRYDMVNKTDTLLNQDGLTPLKGNIDELMFFAQALPERLISTYATKSPNGDEAGLMTYLAFDRQERQKDNSIELVPYAYSKKIYLDDKGQPRYQLNPLTKEPTDTLVRDYLFVDAEDVVKQHFDKEQAAPVVPYEEVTNLKFSFIGKDNQVLVELDEPNAKLNHRNIYVTMRDIEDKNGNTMASPQTACYYVTNSSLQWVVNRLDATVKYGSGESCQLTFYNNGSQNHTYKIENCPRWLTLSKTTDVLAPQALDYVYATVSKDLSIGTYNEILYLVDEEGIIEPFYLNLTVEGEQPDWAQNVNSDLLKNSMNIIGQVYLYDELDTDARDIVGAFDDEGVCHGFSNISNDAQTGELYLTVFDNQSSGRKLSFRLWQYSTGREIVLTPKDSIKFEKSAILGTDKPVRFDGDDAFMQNFSLKAGWNWVSFNVASNELSDVNTLLRRVQWSQGDILTDMNSDLTMTYEAEQKQWIATDNADNVVISPKKSYAIRVKEACTFPIGGSVIKDEEARTIKMKKGWNAIGYTPAVNLPLETALSDYYDQAVPGDVIKSHTEFAYYTKSGNVGRWRGSLQYMKPGEGYLMLCNADSAQFTYPYIDMNSYISADWVASSRGEATAVRSRSTMSVSAIVEGFDVEEGDKLIAYANGEECGSVMVKTALGRAALQGEEFATVNYLSIAGSSQKKIWFAIERDGEIVASTNEILTYHANDVVGSPERPTTINFEKVDDGDDQWYTISGIKLQRKPTKKGLYIFNGKKIVLK</sequence>
<accession>A0A928BUF0</accession>
<dbReference type="Proteomes" id="UP000763088">
    <property type="component" value="Unassembled WGS sequence"/>
</dbReference>
<dbReference type="Gene3D" id="2.60.40.10">
    <property type="entry name" value="Immunoglobulins"/>
    <property type="match status" value="1"/>
</dbReference>
<comment type="caution">
    <text evidence="2">The sequence shown here is derived from an EMBL/GenBank/DDBJ whole genome shotgun (WGS) entry which is preliminary data.</text>
</comment>
<gene>
    <name evidence="2" type="ORF">E7102_07450</name>
</gene>
<dbReference type="CDD" id="cd00063">
    <property type="entry name" value="FN3"/>
    <property type="match status" value="1"/>
</dbReference>
<evidence type="ECO:0000313" key="2">
    <source>
        <dbReference type="EMBL" id="MBE6266287.1"/>
    </source>
</evidence>
<proteinExistence type="predicted"/>
<dbReference type="Pfam" id="PF13385">
    <property type="entry name" value="Laminin_G_3"/>
    <property type="match status" value="2"/>
</dbReference>
<organism evidence="2 3">
    <name type="scientific">Xylanibacter ruminicola</name>
    <name type="common">Prevotella ruminicola</name>
    <dbReference type="NCBI Taxonomy" id="839"/>
    <lineage>
        <taxon>Bacteria</taxon>
        <taxon>Pseudomonadati</taxon>
        <taxon>Bacteroidota</taxon>
        <taxon>Bacteroidia</taxon>
        <taxon>Bacteroidales</taxon>
        <taxon>Prevotellaceae</taxon>
        <taxon>Xylanibacter</taxon>
    </lineage>
</organism>
<evidence type="ECO:0000259" key="1">
    <source>
        <dbReference type="PROSITE" id="PS50853"/>
    </source>
</evidence>
<feature type="domain" description="Fibronectin type-III" evidence="1">
    <location>
        <begin position="1085"/>
        <end position="1179"/>
    </location>
</feature>
<reference evidence="2" key="1">
    <citation type="submission" date="2019-04" db="EMBL/GenBank/DDBJ databases">
        <title>Evolution of Biomass-Degrading Anaerobic Consortia Revealed by Metagenomics.</title>
        <authorList>
            <person name="Peng X."/>
        </authorList>
    </citation>
    <scope>NUCLEOTIDE SEQUENCE</scope>
    <source>
        <strain evidence="2">SIG141</strain>
    </source>
</reference>
<dbReference type="InterPro" id="IPR036116">
    <property type="entry name" value="FN3_sf"/>
</dbReference>
<dbReference type="SUPFAM" id="SSF49265">
    <property type="entry name" value="Fibronectin type III"/>
    <property type="match status" value="1"/>
</dbReference>